<dbReference type="SUPFAM" id="SSF54211">
    <property type="entry name" value="Ribosomal protein S5 domain 2-like"/>
    <property type="match status" value="1"/>
</dbReference>
<proteinExistence type="predicted"/>
<dbReference type="EMBL" id="WJHE01000623">
    <property type="protein sequence ID" value="MST33516.1"/>
    <property type="molecule type" value="Genomic_DNA"/>
</dbReference>
<dbReference type="Gene3D" id="3.30.230.60">
    <property type="entry name" value="Formaldehyde-activating enzyme"/>
    <property type="match status" value="1"/>
</dbReference>
<dbReference type="InterPro" id="IPR014826">
    <property type="entry name" value="HCHO-activating_enzyme"/>
</dbReference>
<keyword evidence="1" id="KW-0456">Lyase</keyword>
<organism evidence="3 4">
    <name type="scientific">Acidiferrimicrobium australe</name>
    <dbReference type="NCBI Taxonomy" id="2664430"/>
    <lineage>
        <taxon>Bacteria</taxon>
        <taxon>Bacillati</taxon>
        <taxon>Actinomycetota</taxon>
        <taxon>Acidimicrobiia</taxon>
        <taxon>Acidimicrobiales</taxon>
        <taxon>Acidimicrobiaceae</taxon>
        <taxon>Acidiferrimicrobium</taxon>
    </lineage>
</organism>
<name>A0ABW9QVH2_9ACTN</name>
<dbReference type="Pfam" id="PF08714">
    <property type="entry name" value="Fae"/>
    <property type="match status" value="1"/>
</dbReference>
<comment type="caution">
    <text evidence="3">The sequence shown here is derived from an EMBL/GenBank/DDBJ whole genome shotgun (WGS) entry which is preliminary data.</text>
</comment>
<evidence type="ECO:0000259" key="2">
    <source>
        <dbReference type="Pfam" id="PF08714"/>
    </source>
</evidence>
<accession>A0ABW9QVH2</accession>
<protein>
    <recommendedName>
        <fullName evidence="2">Formaldehyde-activating enzyme domain-containing protein</fullName>
    </recommendedName>
</protein>
<gene>
    <name evidence="3" type="ORF">GHK86_12400</name>
</gene>
<evidence type="ECO:0000256" key="1">
    <source>
        <dbReference type="ARBA" id="ARBA00023239"/>
    </source>
</evidence>
<feature type="domain" description="Formaldehyde-activating enzyme" evidence="2">
    <location>
        <begin position="23"/>
        <end position="173"/>
    </location>
</feature>
<dbReference type="Proteomes" id="UP000437736">
    <property type="component" value="Unassembled WGS sequence"/>
</dbReference>
<evidence type="ECO:0000313" key="3">
    <source>
        <dbReference type="EMBL" id="MST33516.1"/>
    </source>
</evidence>
<dbReference type="InterPro" id="IPR020568">
    <property type="entry name" value="Ribosomal_Su5_D2-typ_SF"/>
</dbReference>
<sequence length="177" mass="18428">MNPAARTDVDGRIAQGWGGTSPNGVHVNVILARRGSPTAAAMITAFAAPSPGFCPIGVPVGPDQPSYETVNPPVILLNKVPVDGFAETLVFGAATVGTAQGVLDCVADELLEADQETVVFVALWVDPAADDETAVKHAARQAVGAATREAICGRDRVAARRLVDERDTLTHPFYGGR</sequence>
<reference evidence="3 4" key="1">
    <citation type="submission" date="2019-11" db="EMBL/GenBank/DDBJ databases">
        <title>Acidiferrimicrobium australis gen. nov., sp. nov., an acidophilic and obligately heterotrophic, member of the Actinobacteria that catalyses dissimilatory oxido- reduction of iron isolated from metal-rich acidic water in Chile.</title>
        <authorList>
            <person name="Gonzalez D."/>
            <person name="Huber K."/>
            <person name="Hedrich S."/>
            <person name="Rojas-Villalobos C."/>
            <person name="Quatrini R."/>
            <person name="Dinamarca M.A."/>
            <person name="Schwarz A."/>
            <person name="Canales C."/>
            <person name="Nancucheo I."/>
        </authorList>
    </citation>
    <scope>NUCLEOTIDE SEQUENCE [LARGE SCALE GENOMIC DNA]</scope>
    <source>
        <strain evidence="3 4">USS-CCA1</strain>
    </source>
</reference>
<dbReference type="InterPro" id="IPR037075">
    <property type="entry name" value="HCHO-activating_enzyme_sf"/>
</dbReference>
<evidence type="ECO:0000313" key="4">
    <source>
        <dbReference type="Proteomes" id="UP000437736"/>
    </source>
</evidence>
<keyword evidence="4" id="KW-1185">Reference proteome</keyword>